<keyword evidence="2" id="KW-1185">Reference proteome</keyword>
<organism evidence="1 2">
    <name type="scientific">Trifolium pratense</name>
    <name type="common">Red clover</name>
    <dbReference type="NCBI Taxonomy" id="57577"/>
    <lineage>
        <taxon>Eukaryota</taxon>
        <taxon>Viridiplantae</taxon>
        <taxon>Streptophyta</taxon>
        <taxon>Embryophyta</taxon>
        <taxon>Tracheophyta</taxon>
        <taxon>Spermatophyta</taxon>
        <taxon>Magnoliopsida</taxon>
        <taxon>eudicotyledons</taxon>
        <taxon>Gunneridae</taxon>
        <taxon>Pentapetalae</taxon>
        <taxon>rosids</taxon>
        <taxon>fabids</taxon>
        <taxon>Fabales</taxon>
        <taxon>Fabaceae</taxon>
        <taxon>Papilionoideae</taxon>
        <taxon>50 kb inversion clade</taxon>
        <taxon>NPAAA clade</taxon>
        <taxon>Hologalegina</taxon>
        <taxon>IRL clade</taxon>
        <taxon>Trifolieae</taxon>
        <taxon>Trifolium</taxon>
    </lineage>
</organism>
<name>A0ACB0JWE1_TRIPR</name>
<evidence type="ECO:0000313" key="1">
    <source>
        <dbReference type="EMBL" id="CAJ2647905.1"/>
    </source>
</evidence>
<dbReference type="Proteomes" id="UP001177021">
    <property type="component" value="Unassembled WGS sequence"/>
</dbReference>
<gene>
    <name evidence="1" type="ORF">MILVUS5_LOCUS16337</name>
</gene>
<sequence length="503" mass="56488">MLGMMWRQLAKTTLHSCLKASSESHTVAEVRSLTKPFSLEEVKAAVWDCDSYKSPGPDGINFGFIKDFWAEMQGDVMRFISEFHRNGRLTKGLNASFIALTAFVQGRRILDGILVANEVVDEARKSKKELFLFKVDFEKAYDSVDWGYLDAVMGRMGFPTLWRKWIKECVCTATASVLVNGSPTDEFPLERGVRKGDPLSPFLFFLATEGLHVLMEAMVERNLFTGYSVGELSPMTVSHLQFADDTLLMGTKSWANVRALRAVLVLFESMSGLRVNFHKSMLVGVNIPDSWLGEAAYALCCKVGKIIFLYLGLPIGGDPRRLGFWEPVLDRLKKSLSGWRSRFLSFGGLLVLLKSVLTSLSVYALSFFKAPSGISGTSRNKKGHKINVKVDKKRHWIRWKRSPKEVGRTSQAHMHLACARHMWSTQQHMALAMLVALATPITHGAGHVPCGTRHRLCTHGARHVLYGTRHVVFPSYFHGHVSHGFILNSTAPQISVLLRFRWK</sequence>
<comment type="caution">
    <text evidence="1">The sequence shown here is derived from an EMBL/GenBank/DDBJ whole genome shotgun (WGS) entry which is preliminary data.</text>
</comment>
<evidence type="ECO:0000313" key="2">
    <source>
        <dbReference type="Proteomes" id="UP001177021"/>
    </source>
</evidence>
<proteinExistence type="predicted"/>
<protein>
    <submittedName>
        <fullName evidence="1">Uncharacterized protein</fullName>
    </submittedName>
</protein>
<reference evidence="1" key="1">
    <citation type="submission" date="2023-10" db="EMBL/GenBank/DDBJ databases">
        <authorList>
            <person name="Rodriguez Cubillos JULIANA M."/>
            <person name="De Vega J."/>
        </authorList>
    </citation>
    <scope>NUCLEOTIDE SEQUENCE</scope>
</reference>
<accession>A0ACB0JWE1</accession>
<dbReference type="EMBL" id="CASHSV030000109">
    <property type="protein sequence ID" value="CAJ2647905.1"/>
    <property type="molecule type" value="Genomic_DNA"/>
</dbReference>